<dbReference type="EMBL" id="NNAY01001075">
    <property type="protein sequence ID" value="OXU25240.1"/>
    <property type="molecule type" value="Genomic_DNA"/>
</dbReference>
<proteinExistence type="predicted"/>
<keyword evidence="2" id="KW-1185">Reference proteome</keyword>
<evidence type="ECO:0000313" key="2">
    <source>
        <dbReference type="Proteomes" id="UP000215335"/>
    </source>
</evidence>
<name>A0A232F447_9HYME</name>
<protein>
    <submittedName>
        <fullName evidence="1">Uncharacterized protein</fullName>
    </submittedName>
</protein>
<sequence>MVVRKEGVRNTRNITNMAWGMWKMARIGSLKRMTYLLKAIVKSSCLYRVEIWVCGRREEIERV</sequence>
<accession>A0A232F447</accession>
<reference evidence="1 2" key="1">
    <citation type="journal article" date="2017" name="Curr. Biol.">
        <title>The Evolution of Venom by Co-option of Single-Copy Genes.</title>
        <authorList>
            <person name="Martinson E.O."/>
            <person name="Mrinalini"/>
            <person name="Kelkar Y.D."/>
            <person name="Chang C.H."/>
            <person name="Werren J.H."/>
        </authorList>
    </citation>
    <scope>NUCLEOTIDE SEQUENCE [LARGE SCALE GENOMIC DNA]</scope>
    <source>
        <strain evidence="1 2">Alberta</strain>
        <tissue evidence="1">Whole body</tissue>
    </source>
</reference>
<organism evidence="1 2">
    <name type="scientific">Trichomalopsis sarcophagae</name>
    <dbReference type="NCBI Taxonomy" id="543379"/>
    <lineage>
        <taxon>Eukaryota</taxon>
        <taxon>Metazoa</taxon>
        <taxon>Ecdysozoa</taxon>
        <taxon>Arthropoda</taxon>
        <taxon>Hexapoda</taxon>
        <taxon>Insecta</taxon>
        <taxon>Pterygota</taxon>
        <taxon>Neoptera</taxon>
        <taxon>Endopterygota</taxon>
        <taxon>Hymenoptera</taxon>
        <taxon>Apocrita</taxon>
        <taxon>Proctotrupomorpha</taxon>
        <taxon>Chalcidoidea</taxon>
        <taxon>Pteromalidae</taxon>
        <taxon>Pteromalinae</taxon>
        <taxon>Trichomalopsis</taxon>
    </lineage>
</organism>
<gene>
    <name evidence="1" type="ORF">TSAR_003879</name>
</gene>
<dbReference type="Proteomes" id="UP000215335">
    <property type="component" value="Unassembled WGS sequence"/>
</dbReference>
<evidence type="ECO:0000313" key="1">
    <source>
        <dbReference type="EMBL" id="OXU25240.1"/>
    </source>
</evidence>
<dbReference type="AlphaFoldDB" id="A0A232F447"/>
<comment type="caution">
    <text evidence="1">The sequence shown here is derived from an EMBL/GenBank/DDBJ whole genome shotgun (WGS) entry which is preliminary data.</text>
</comment>